<proteinExistence type="inferred from homology"/>
<reference evidence="9 10" key="1">
    <citation type="submission" date="2024-02" db="EMBL/GenBank/DDBJ databases">
        <title>Genome and pathogenicity analysis of Helicobacter mastomyrinus isolated from mice.</title>
        <authorList>
            <person name="Zhu L."/>
        </authorList>
    </citation>
    <scope>NUCLEOTIDE SEQUENCE [LARGE SCALE GENOMIC DNA]</scope>
    <source>
        <strain evidence="9 10">Hm-17</strain>
    </source>
</reference>
<evidence type="ECO:0000256" key="6">
    <source>
        <dbReference type="ARBA" id="ARBA00023235"/>
    </source>
</evidence>
<evidence type="ECO:0000256" key="1">
    <source>
        <dbReference type="ARBA" id="ARBA00004926"/>
    </source>
</evidence>
<comment type="similarity">
    <text evidence="2 8">Belongs to the GPI family.</text>
</comment>
<evidence type="ECO:0000256" key="7">
    <source>
        <dbReference type="ARBA" id="ARBA00029321"/>
    </source>
</evidence>
<comment type="pathway">
    <text evidence="1 8">Carbohydrate degradation; glycolysis; D-glyceraldehyde 3-phosphate and glycerone phosphate from D-glucose: step 2/4.</text>
</comment>
<dbReference type="Proteomes" id="UP001434737">
    <property type="component" value="Chromosome"/>
</dbReference>
<evidence type="ECO:0000256" key="4">
    <source>
        <dbReference type="ARBA" id="ARBA00022432"/>
    </source>
</evidence>
<dbReference type="PRINTS" id="PR00662">
    <property type="entry name" value="G6PISOMERASE"/>
</dbReference>
<dbReference type="PANTHER" id="PTHR11469:SF1">
    <property type="entry name" value="GLUCOSE-6-PHOSPHATE ISOMERASE"/>
    <property type="match status" value="1"/>
</dbReference>
<dbReference type="PROSITE" id="PS51463">
    <property type="entry name" value="P_GLUCOSE_ISOMERASE_3"/>
    <property type="match status" value="1"/>
</dbReference>
<dbReference type="CDD" id="cd05015">
    <property type="entry name" value="SIS_PGI_1"/>
    <property type="match status" value="1"/>
</dbReference>
<dbReference type="GO" id="GO:0004347">
    <property type="term" value="F:glucose-6-phosphate isomerase activity"/>
    <property type="evidence" value="ECO:0007669"/>
    <property type="project" value="UniProtKB-EC"/>
</dbReference>
<keyword evidence="6 8" id="KW-0413">Isomerase</keyword>
<evidence type="ECO:0000256" key="3">
    <source>
        <dbReference type="ARBA" id="ARBA00011952"/>
    </source>
</evidence>
<gene>
    <name evidence="9" type="ORF">V3I05_08790</name>
</gene>
<dbReference type="PANTHER" id="PTHR11469">
    <property type="entry name" value="GLUCOSE-6-PHOSPHATE ISOMERASE"/>
    <property type="match status" value="1"/>
</dbReference>
<dbReference type="InterPro" id="IPR001672">
    <property type="entry name" value="G6P_Isomerase"/>
</dbReference>
<dbReference type="RefSeq" id="WP_300732145.1">
    <property type="nucleotide sequence ID" value="NZ_CP145316.1"/>
</dbReference>
<dbReference type="SUPFAM" id="SSF53697">
    <property type="entry name" value="SIS domain"/>
    <property type="match status" value="1"/>
</dbReference>
<dbReference type="InterPro" id="IPR046348">
    <property type="entry name" value="SIS_dom_sf"/>
</dbReference>
<keyword evidence="10" id="KW-1185">Reference proteome</keyword>
<keyword evidence="4 8" id="KW-0312">Gluconeogenesis</keyword>
<comment type="catalytic activity">
    <reaction evidence="7 8">
        <text>alpha-D-glucose 6-phosphate = beta-D-fructose 6-phosphate</text>
        <dbReference type="Rhea" id="RHEA:11816"/>
        <dbReference type="ChEBI" id="CHEBI:57634"/>
        <dbReference type="ChEBI" id="CHEBI:58225"/>
        <dbReference type="EC" id="5.3.1.9"/>
    </reaction>
</comment>
<dbReference type="EMBL" id="CP145316">
    <property type="protein sequence ID" value="XAM17774.1"/>
    <property type="molecule type" value="Genomic_DNA"/>
</dbReference>
<evidence type="ECO:0000256" key="2">
    <source>
        <dbReference type="ARBA" id="ARBA00006604"/>
    </source>
</evidence>
<name>A0ABZ3F3M4_9HELI</name>
<organism evidence="9 10">
    <name type="scientific">Helicobacter mastomyrinus</name>
    <dbReference type="NCBI Taxonomy" id="287948"/>
    <lineage>
        <taxon>Bacteria</taxon>
        <taxon>Pseudomonadati</taxon>
        <taxon>Campylobacterota</taxon>
        <taxon>Epsilonproteobacteria</taxon>
        <taxon>Campylobacterales</taxon>
        <taxon>Helicobacteraceae</taxon>
        <taxon>Helicobacter</taxon>
    </lineage>
</organism>
<sequence>MLTFSSHFKDIAPSKEAQDRLFNAILQERQMQKSGYYNLPYDNQALEEAYQYVRQNEAFLDTIAHLVIIGVGGSSLGLKAIDSMLRHLPCRKKLDLIFLEHTDPLHITQSLEHISIQNALFIVISKSGTTIESISLLKYMLDRYEILQNAQNKAHLFVITDNRSPLESWAKQHNLHCFHIPPNVGGRFSILSAVGIVPLAILGFDVEALLRGGRNMADDFFERRAEHILHKALVYATHREQIPMNVLFSYSSFFEHFNAWYVQLWGESLGKINVHHQKIGLTPIALIGSIDQHSFLQLIVQGKADKSVTFLSVNPAHNLIPCIPSLELTFLESTDFVNGKSFATLLNNQRIATMQTIANEGILTDCIEVMRLCEESIGMLIMYFELLTSCMGILFEINTYDQPGVEYGKQRLKALFDV</sequence>
<dbReference type="Gene3D" id="3.40.50.10490">
    <property type="entry name" value="Glucose-6-phosphate isomerase like protein, domain 1"/>
    <property type="match status" value="2"/>
</dbReference>
<dbReference type="EC" id="5.3.1.9" evidence="3 8"/>
<evidence type="ECO:0000256" key="5">
    <source>
        <dbReference type="ARBA" id="ARBA00023152"/>
    </source>
</evidence>
<dbReference type="NCBIfam" id="NF003016">
    <property type="entry name" value="PRK03868.1"/>
    <property type="match status" value="1"/>
</dbReference>
<evidence type="ECO:0000313" key="10">
    <source>
        <dbReference type="Proteomes" id="UP001434737"/>
    </source>
</evidence>
<protein>
    <recommendedName>
        <fullName evidence="3 8">Glucose-6-phosphate isomerase</fullName>
        <ecNumber evidence="3 8">5.3.1.9</ecNumber>
    </recommendedName>
</protein>
<dbReference type="InterPro" id="IPR035476">
    <property type="entry name" value="SIS_PGI_1"/>
</dbReference>
<dbReference type="InterPro" id="IPR035482">
    <property type="entry name" value="SIS_PGI_2"/>
</dbReference>
<keyword evidence="5 8" id="KW-0324">Glycolysis</keyword>
<evidence type="ECO:0000313" key="9">
    <source>
        <dbReference type="EMBL" id="XAM17774.1"/>
    </source>
</evidence>
<dbReference type="Pfam" id="PF00342">
    <property type="entry name" value="PGI"/>
    <property type="match status" value="1"/>
</dbReference>
<evidence type="ECO:0000256" key="8">
    <source>
        <dbReference type="RuleBase" id="RU000612"/>
    </source>
</evidence>
<accession>A0ABZ3F3M4</accession>
<dbReference type="InterPro" id="IPR018189">
    <property type="entry name" value="Phosphoglucose_isomerase_CS"/>
</dbReference>
<dbReference type="CDD" id="cd05016">
    <property type="entry name" value="SIS_PGI_2"/>
    <property type="match status" value="1"/>
</dbReference>
<dbReference type="PROSITE" id="PS00174">
    <property type="entry name" value="P_GLUCOSE_ISOMERASE_2"/>
    <property type="match status" value="1"/>
</dbReference>